<dbReference type="KEGG" id="falb:HYN59_14525"/>
<accession>A0A2S1R0Q7</accession>
<dbReference type="SUPFAM" id="SSF49464">
    <property type="entry name" value="Carboxypeptidase regulatory domain-like"/>
    <property type="match status" value="1"/>
</dbReference>
<organism evidence="5 6">
    <name type="scientific">Flavobacterium album</name>
    <dbReference type="NCBI Taxonomy" id="2175091"/>
    <lineage>
        <taxon>Bacteria</taxon>
        <taxon>Pseudomonadati</taxon>
        <taxon>Bacteroidota</taxon>
        <taxon>Flavobacteriia</taxon>
        <taxon>Flavobacteriales</taxon>
        <taxon>Flavobacteriaceae</taxon>
        <taxon>Flavobacterium</taxon>
    </lineage>
</organism>
<dbReference type="AlphaFoldDB" id="A0A2S1R0Q7"/>
<dbReference type="Pfam" id="PF24595">
    <property type="entry name" value="DUF7619"/>
    <property type="match status" value="1"/>
</dbReference>
<dbReference type="Pfam" id="PF18962">
    <property type="entry name" value="Por_Secre_tail"/>
    <property type="match status" value="1"/>
</dbReference>
<dbReference type="InterPro" id="IPR026444">
    <property type="entry name" value="Secre_tail"/>
</dbReference>
<dbReference type="RefSeq" id="WP_108778973.1">
    <property type="nucleotide sequence ID" value="NZ_CP029186.1"/>
</dbReference>
<dbReference type="EMBL" id="CP029186">
    <property type="protein sequence ID" value="AWH86250.1"/>
    <property type="molecule type" value="Genomic_DNA"/>
</dbReference>
<dbReference type="NCBIfam" id="TIGR04183">
    <property type="entry name" value="Por_Secre_tail"/>
    <property type="match status" value="1"/>
</dbReference>
<sequence>MKMKLLFLALFAMFSFQSFAQVNAYPVPDMVQCNSEVFDLTTRTPITLANQSPNDYTVMYYLSYQDAEMNVNPIANPTAFMITTGSIEQALYIRVSNNTTGDFALTSFVVGFWPAPFVPEVSDIAVCDSFVLPALNSGNYYTAPNGTGTMIAAGTTITTSITIYIYASSGTCSNESSFTVTILNSPETGFFPEVVSCESYTLPVLPQPFNYYTGPGGTGTPLSQGDVITTSQVIYIMGSNGSCVTEYDVYITITNGVDCIPYLEPLTACDDNGDGVAVFNLEPVYGIIYNSNPGVLNMGIYETYDDALNGTNAIVDINEYMNNVPGQQVLYVGVVTENGVVTRELAIIVTQCGDTFTVSGHVAYDADGNGCSESDAPAAGVQVYYLSGNYGNYAYTDANGNYTFYNVPASEITVYVNTYYPTNLIAAPASYPLTINENVDGINFCLTPPAPVTDVAVFVYPTTAAQPGFLATYLVAVYNYGNTSATGTVSLQFNDTQLDYISSSPAMVQAGNVLSFNYGPVQPYQTTYIYVNFMVGLPGTVDLGDVISFTANVTPLSGDINPDNNTYEMSHIATNSWDPNDINVREGEQITEAQADGYLHYTIRFQNMGNANAHNVKILTTLDNNLDWSTFQPMVSSHSFQANRGGNGNEVEFRFDGIELAGSQVNEPESHGFIEYRIKPKATVVIGDSMSAEAGIYFDFNPVVNTNSITTTVMGTAGIGDFNANGFVLYPNPASSKVTLQMQNSTATNAGVTVTDVLGKTVLKTTVTGAQSDLDVSSLKSGVYFITLNADGKLATQKLVIK</sequence>
<protein>
    <submittedName>
        <fullName evidence="5">Uncharacterized protein</fullName>
    </submittedName>
</protein>
<keyword evidence="6" id="KW-1185">Reference proteome</keyword>
<keyword evidence="1 2" id="KW-0732">Signal</keyword>
<gene>
    <name evidence="5" type="ORF">HYN59_14525</name>
</gene>
<dbReference type="Proteomes" id="UP000244929">
    <property type="component" value="Chromosome"/>
</dbReference>
<evidence type="ECO:0000259" key="4">
    <source>
        <dbReference type="Pfam" id="PF24595"/>
    </source>
</evidence>
<dbReference type="InterPro" id="IPR008969">
    <property type="entry name" value="CarboxyPept-like_regulatory"/>
</dbReference>
<name>A0A2S1R0Q7_9FLAO</name>
<evidence type="ECO:0000313" key="5">
    <source>
        <dbReference type="EMBL" id="AWH86250.1"/>
    </source>
</evidence>
<dbReference type="InterPro" id="IPR013783">
    <property type="entry name" value="Ig-like_fold"/>
</dbReference>
<feature type="chain" id="PRO_5015471739" evidence="2">
    <location>
        <begin position="21"/>
        <end position="802"/>
    </location>
</feature>
<feature type="signal peptide" evidence="2">
    <location>
        <begin position="1"/>
        <end position="20"/>
    </location>
</feature>
<dbReference type="Gene3D" id="2.60.40.10">
    <property type="entry name" value="Immunoglobulins"/>
    <property type="match status" value="1"/>
</dbReference>
<feature type="domain" description="Secretion system C-terminal sorting" evidence="3">
    <location>
        <begin position="729"/>
        <end position="801"/>
    </location>
</feature>
<evidence type="ECO:0000256" key="2">
    <source>
        <dbReference type="SAM" id="SignalP"/>
    </source>
</evidence>
<evidence type="ECO:0000259" key="3">
    <source>
        <dbReference type="Pfam" id="PF18962"/>
    </source>
</evidence>
<dbReference type="OrthoDB" id="1110367at2"/>
<evidence type="ECO:0000313" key="6">
    <source>
        <dbReference type="Proteomes" id="UP000244929"/>
    </source>
</evidence>
<feature type="domain" description="DUF7619" evidence="4">
    <location>
        <begin position="578"/>
        <end position="712"/>
    </location>
</feature>
<proteinExistence type="predicted"/>
<evidence type="ECO:0000256" key="1">
    <source>
        <dbReference type="ARBA" id="ARBA00022729"/>
    </source>
</evidence>
<reference evidence="5 6" key="1">
    <citation type="submission" date="2018-04" db="EMBL/GenBank/DDBJ databases">
        <title>Genome sequencing of Flavobacterium sp. HYN0059.</title>
        <authorList>
            <person name="Yi H."/>
            <person name="Baek C."/>
        </authorList>
    </citation>
    <scope>NUCLEOTIDE SEQUENCE [LARGE SCALE GENOMIC DNA]</scope>
    <source>
        <strain evidence="5 6">HYN0059</strain>
    </source>
</reference>
<dbReference type="InterPro" id="IPR055353">
    <property type="entry name" value="DUF7619"/>
</dbReference>